<dbReference type="InterPro" id="IPR000859">
    <property type="entry name" value="CUB_dom"/>
</dbReference>
<dbReference type="Proteomes" id="UP001652642">
    <property type="component" value="Chromosome 1"/>
</dbReference>
<evidence type="ECO:0000313" key="13">
    <source>
        <dbReference type="RefSeq" id="XP_020655739.2"/>
    </source>
</evidence>
<dbReference type="RefSeq" id="XP_020655739.2">
    <property type="nucleotide sequence ID" value="XM_020800080.2"/>
</dbReference>
<evidence type="ECO:0000259" key="10">
    <source>
        <dbReference type="PROSITE" id="PS01180"/>
    </source>
</evidence>
<evidence type="ECO:0000259" key="11">
    <source>
        <dbReference type="PROSITE" id="PS51864"/>
    </source>
</evidence>
<keyword evidence="6" id="KW-1015">Disulfide bond</keyword>
<dbReference type="PROSITE" id="PS01180">
    <property type="entry name" value="CUB"/>
    <property type="match status" value="2"/>
</dbReference>
<dbReference type="PANTHER" id="PTHR10127">
    <property type="entry name" value="DISCOIDIN, CUB, EGF, LAMININ , AND ZINC METALLOPROTEASE DOMAIN CONTAINING"/>
    <property type="match status" value="1"/>
</dbReference>
<feature type="binding site" evidence="8">
    <location>
        <position position="158"/>
    </location>
    <ligand>
        <name>Zn(2+)</name>
        <dbReference type="ChEBI" id="CHEBI:29105"/>
        <note>catalytic</note>
    </ligand>
</feature>
<dbReference type="AlphaFoldDB" id="A0A6J0UC13"/>
<feature type="binding site" evidence="8">
    <location>
        <position position="148"/>
    </location>
    <ligand>
        <name>Zn(2+)</name>
        <dbReference type="ChEBI" id="CHEBI:29105"/>
        <note>catalytic</note>
    </ligand>
</feature>
<evidence type="ECO:0000256" key="1">
    <source>
        <dbReference type="ARBA" id="ARBA00022670"/>
    </source>
</evidence>
<dbReference type="SMART" id="SM00042">
    <property type="entry name" value="CUB"/>
    <property type="match status" value="2"/>
</dbReference>
<sequence length="480" mass="53063">MNFLTLSTTLFLIVSCGFTVGKQIQGIQESSDIGGTDLRQDDIVYTRTPRSAMTCSGRCYWPKAENGLVNIPVDISTEFSAEERLLIAEAMEEFATLTCIRFISRTREYDYIYIIPGDTCWSYFGKIGGRQRLGLAKHGCIHKGLIQHELNHALGFLHEQARSDRDKYVKINLEHVATGQQGNFDKQNTTNLDLPYDYDSVMHYGAYDFSNAAGKPTVVPIPNASIPIGQRVGLSNLDLKKINKLYKCKDCSTVLQKPSGKFSSINYPHPYPSNVTCLWLIEIPEGKVFLSFHIFELQHSPDCGSGYVRVYDGISRNAHALVDRFCGRGQSPAVVASGNTMLVEFVSGGNTTATGFTASYARVQCGATFTNTSGAVTSPNFPKKYAPNQTCLWIISAPAGCKISLTLASFELEAARDCRYDRLVLRDGGRNHSPLVGIFCGKMEIPAFISTGSFLRIEFYADVAFEFSGFKLDYSIILPS</sequence>
<dbReference type="InterPro" id="IPR006026">
    <property type="entry name" value="Peptidase_Metallo"/>
</dbReference>
<keyword evidence="12" id="KW-1185">Reference proteome</keyword>
<feature type="active site" evidence="8">
    <location>
        <position position="149"/>
    </location>
</feature>
<dbReference type="Gene3D" id="3.40.390.10">
    <property type="entry name" value="Collagenase (Catalytic Domain)"/>
    <property type="match status" value="1"/>
</dbReference>
<accession>A0A6J0UC13</accession>
<reference evidence="12" key="1">
    <citation type="submission" date="2025-05" db="UniProtKB">
        <authorList>
            <consortium name="RefSeq"/>
        </authorList>
    </citation>
    <scope>NUCLEOTIDE SEQUENCE [LARGE SCALE GENOMIC DNA]</scope>
</reference>
<keyword evidence="1 8" id="KW-0645">Protease</keyword>
<dbReference type="SUPFAM" id="SSF55486">
    <property type="entry name" value="Metalloproteases ('zincins'), catalytic domain"/>
    <property type="match status" value="1"/>
</dbReference>
<organism evidence="12 13">
    <name type="scientific">Pogona vitticeps</name>
    <name type="common">central bearded dragon</name>
    <dbReference type="NCBI Taxonomy" id="103695"/>
    <lineage>
        <taxon>Eukaryota</taxon>
        <taxon>Metazoa</taxon>
        <taxon>Chordata</taxon>
        <taxon>Craniata</taxon>
        <taxon>Vertebrata</taxon>
        <taxon>Euteleostomi</taxon>
        <taxon>Lepidosauria</taxon>
        <taxon>Squamata</taxon>
        <taxon>Bifurcata</taxon>
        <taxon>Unidentata</taxon>
        <taxon>Episquamata</taxon>
        <taxon>Toxicofera</taxon>
        <taxon>Iguania</taxon>
        <taxon>Acrodonta</taxon>
        <taxon>Agamidae</taxon>
        <taxon>Amphibolurinae</taxon>
        <taxon>Pogona</taxon>
    </lineage>
</organism>
<keyword evidence="4 8" id="KW-0862">Zinc</keyword>
<feature type="domain" description="CUB" evidence="10">
    <location>
        <begin position="251"/>
        <end position="363"/>
    </location>
</feature>
<evidence type="ECO:0000256" key="5">
    <source>
        <dbReference type="ARBA" id="ARBA00023049"/>
    </source>
</evidence>
<evidence type="ECO:0000256" key="3">
    <source>
        <dbReference type="ARBA" id="ARBA00022801"/>
    </source>
</evidence>
<dbReference type="InterPro" id="IPR024079">
    <property type="entry name" value="MetalloPept_cat_dom_sf"/>
</dbReference>
<dbReference type="PIRSF" id="PIRSF038057">
    <property type="entry name" value="Hatching_enzyme_Uvs2"/>
    <property type="match status" value="1"/>
</dbReference>
<dbReference type="GO" id="GO:0006508">
    <property type="term" value="P:proteolysis"/>
    <property type="evidence" value="ECO:0007669"/>
    <property type="project" value="UniProtKB-KW"/>
</dbReference>
<dbReference type="SMART" id="SM00235">
    <property type="entry name" value="ZnMc"/>
    <property type="match status" value="1"/>
</dbReference>
<feature type="chain" id="PRO_5044988571" description="Metalloendopeptidase" evidence="9">
    <location>
        <begin position="22"/>
        <end position="480"/>
    </location>
</feature>
<dbReference type="InParanoid" id="A0A6J0UC13"/>
<dbReference type="PANTHER" id="PTHR10127:SF899">
    <property type="entry name" value="ASTACIN-LIKE METALLOENDOPEPTIDASE-RELATED"/>
    <property type="match status" value="1"/>
</dbReference>
<dbReference type="Pfam" id="PF01400">
    <property type="entry name" value="Astacin"/>
    <property type="match status" value="1"/>
</dbReference>
<dbReference type="CDD" id="cd00041">
    <property type="entry name" value="CUB"/>
    <property type="match status" value="2"/>
</dbReference>
<feature type="signal peptide" evidence="9">
    <location>
        <begin position="1"/>
        <end position="21"/>
    </location>
</feature>
<dbReference type="GO" id="GO:0008270">
    <property type="term" value="F:zinc ion binding"/>
    <property type="evidence" value="ECO:0007669"/>
    <property type="project" value="UniProtKB-UniRule"/>
</dbReference>
<evidence type="ECO:0000256" key="2">
    <source>
        <dbReference type="ARBA" id="ARBA00022723"/>
    </source>
</evidence>
<gene>
    <name evidence="13" type="primary">LOC110082493</name>
</gene>
<feature type="domain" description="Peptidase M12A" evidence="11">
    <location>
        <begin position="51"/>
        <end position="249"/>
    </location>
</feature>
<evidence type="ECO:0000313" key="12">
    <source>
        <dbReference type="Proteomes" id="UP001652642"/>
    </source>
</evidence>
<dbReference type="GO" id="GO:0004222">
    <property type="term" value="F:metalloendopeptidase activity"/>
    <property type="evidence" value="ECO:0007669"/>
    <property type="project" value="UniProtKB-UniRule"/>
</dbReference>
<keyword evidence="2 8" id="KW-0479">Metal-binding</keyword>
<dbReference type="Gene3D" id="2.60.120.290">
    <property type="entry name" value="Spermadhesin, CUB domain"/>
    <property type="match status" value="2"/>
</dbReference>
<dbReference type="InterPro" id="IPR035914">
    <property type="entry name" value="Sperma_CUB_dom_sf"/>
</dbReference>
<dbReference type="InterPro" id="IPR017370">
    <property type="entry name" value="Hatching_enzyme_Uvs2-like"/>
</dbReference>
<evidence type="ECO:0000256" key="7">
    <source>
        <dbReference type="PROSITE-ProRule" id="PRU00059"/>
    </source>
</evidence>
<dbReference type="PROSITE" id="PS51864">
    <property type="entry name" value="ASTACIN"/>
    <property type="match status" value="1"/>
</dbReference>
<dbReference type="KEGG" id="pvt:110082493"/>
<protein>
    <recommendedName>
        <fullName evidence="9">Metalloendopeptidase</fullName>
        <ecNumber evidence="9">3.4.24.-</ecNumber>
    </recommendedName>
</protein>
<comment type="cofactor">
    <cofactor evidence="8 9">
        <name>Zn(2+)</name>
        <dbReference type="ChEBI" id="CHEBI:29105"/>
    </cofactor>
    <text evidence="8 9">Binds 1 zinc ion per subunit.</text>
</comment>
<dbReference type="EC" id="3.4.24.-" evidence="9"/>
<reference evidence="13" key="2">
    <citation type="submission" date="2025-08" db="UniProtKB">
        <authorList>
            <consortium name="RefSeq"/>
        </authorList>
    </citation>
    <scope>IDENTIFICATION</scope>
</reference>
<feature type="binding site" evidence="8">
    <location>
        <position position="152"/>
    </location>
    <ligand>
        <name>Zn(2+)</name>
        <dbReference type="ChEBI" id="CHEBI:29105"/>
        <note>catalytic</note>
    </ligand>
</feature>
<comment type="caution">
    <text evidence="7">Lacks conserved residue(s) required for the propagation of feature annotation.</text>
</comment>
<dbReference type="GO" id="GO:0060473">
    <property type="term" value="C:cortical granule"/>
    <property type="evidence" value="ECO:0007669"/>
    <property type="project" value="UniProtKB-SubCell"/>
</dbReference>
<keyword evidence="5 8" id="KW-0482">Metalloprotease</keyword>
<dbReference type="PRINTS" id="PR00480">
    <property type="entry name" value="ASTACIN"/>
</dbReference>
<dbReference type="GeneID" id="110082493"/>
<evidence type="ECO:0000256" key="9">
    <source>
        <dbReference type="RuleBase" id="RU361183"/>
    </source>
</evidence>
<dbReference type="OrthoDB" id="291007at2759"/>
<evidence type="ECO:0000256" key="4">
    <source>
        <dbReference type="ARBA" id="ARBA00022833"/>
    </source>
</evidence>
<proteinExistence type="predicted"/>
<feature type="domain" description="CUB" evidence="10">
    <location>
        <begin position="365"/>
        <end position="477"/>
    </location>
</feature>
<keyword evidence="9" id="KW-0732">Signal</keyword>
<dbReference type="Pfam" id="PF00431">
    <property type="entry name" value="CUB"/>
    <property type="match status" value="2"/>
</dbReference>
<dbReference type="SUPFAM" id="SSF49854">
    <property type="entry name" value="Spermadhesin, CUB domain"/>
    <property type="match status" value="2"/>
</dbReference>
<dbReference type="InterPro" id="IPR001506">
    <property type="entry name" value="Peptidase_M12A"/>
</dbReference>
<evidence type="ECO:0000256" key="8">
    <source>
        <dbReference type="PROSITE-ProRule" id="PRU01211"/>
    </source>
</evidence>
<keyword evidence="3 8" id="KW-0378">Hydrolase</keyword>
<evidence type="ECO:0000256" key="6">
    <source>
        <dbReference type="ARBA" id="ARBA00023157"/>
    </source>
</evidence>
<name>A0A6J0UC13_9SAUR</name>